<dbReference type="Proteomes" id="UP001162480">
    <property type="component" value="Chromosome 22"/>
</dbReference>
<dbReference type="EMBL" id="OX597835">
    <property type="protein sequence ID" value="CAI9738839.1"/>
    <property type="molecule type" value="Genomic_DNA"/>
</dbReference>
<gene>
    <name evidence="1" type="ORF">OCTVUL_1B012589</name>
</gene>
<protein>
    <submittedName>
        <fullName evidence="1">Uncharacterized protein</fullName>
    </submittedName>
</protein>
<keyword evidence="2" id="KW-1185">Reference proteome</keyword>
<dbReference type="AlphaFoldDB" id="A0AA36BRL3"/>
<proteinExistence type="predicted"/>
<evidence type="ECO:0000313" key="2">
    <source>
        <dbReference type="Proteomes" id="UP001162480"/>
    </source>
</evidence>
<accession>A0AA36BRL3</accession>
<organism evidence="1 2">
    <name type="scientific">Octopus vulgaris</name>
    <name type="common">Common octopus</name>
    <dbReference type="NCBI Taxonomy" id="6645"/>
    <lineage>
        <taxon>Eukaryota</taxon>
        <taxon>Metazoa</taxon>
        <taxon>Spiralia</taxon>
        <taxon>Lophotrochozoa</taxon>
        <taxon>Mollusca</taxon>
        <taxon>Cephalopoda</taxon>
        <taxon>Coleoidea</taxon>
        <taxon>Octopodiformes</taxon>
        <taxon>Octopoda</taxon>
        <taxon>Incirrata</taxon>
        <taxon>Octopodidae</taxon>
        <taxon>Octopus</taxon>
    </lineage>
</organism>
<reference evidence="1" key="1">
    <citation type="submission" date="2023-08" db="EMBL/GenBank/DDBJ databases">
        <authorList>
            <person name="Alioto T."/>
            <person name="Alioto T."/>
            <person name="Gomez Garrido J."/>
        </authorList>
    </citation>
    <scope>NUCLEOTIDE SEQUENCE</scope>
</reference>
<name>A0AA36BRL3_OCTVU</name>
<evidence type="ECO:0000313" key="1">
    <source>
        <dbReference type="EMBL" id="CAI9738839.1"/>
    </source>
</evidence>
<sequence>MIKVPFLFPKKNGTSINLCPLGTLSLWSRCYQDRVININHNSSNTRIVTLDGNIILLFSFKEIKKLVMKLFSP</sequence>